<name>A0ABN4WTP4_9HYPH</name>
<reference evidence="1 2" key="1">
    <citation type="submission" date="2017-02" db="EMBL/GenBank/DDBJ databases">
        <authorList>
            <person name="Jeong S."/>
        </authorList>
    </citation>
    <scope>NUCLEOTIDE SEQUENCE [LARGE SCALE GENOMIC DNA]</scope>
    <source>
        <strain evidence="1 2">RMAR6-6</strain>
    </source>
</reference>
<accession>A0ABN4WTP4</accession>
<dbReference type="RefSeq" id="WP_077290083.1">
    <property type="nucleotide sequence ID" value="NZ_CP019630.1"/>
</dbReference>
<dbReference type="EMBL" id="CP019630">
    <property type="protein sequence ID" value="AQQ02236.1"/>
    <property type="molecule type" value="Genomic_DNA"/>
</dbReference>
<proteinExistence type="predicted"/>
<protein>
    <submittedName>
        <fullName evidence="1">Uncharacterized protein</fullName>
    </submittedName>
</protein>
<evidence type="ECO:0000313" key="1">
    <source>
        <dbReference type="EMBL" id="AQQ02236.1"/>
    </source>
</evidence>
<sequence>MAGQLPHFSSKPGQFEWLKVYCRRKKRSWSIWINLQRKSAADSLLPEIGLAGLFENVVIGFAS</sequence>
<keyword evidence="2" id="KW-1185">Reference proteome</keyword>
<organism evidence="1 2">
    <name type="scientific">Roseibium algicola</name>
    <dbReference type="NCBI Taxonomy" id="2857014"/>
    <lineage>
        <taxon>Bacteria</taxon>
        <taxon>Pseudomonadati</taxon>
        <taxon>Pseudomonadota</taxon>
        <taxon>Alphaproteobacteria</taxon>
        <taxon>Hyphomicrobiales</taxon>
        <taxon>Stappiaceae</taxon>
        <taxon>Roseibium</taxon>
    </lineage>
</organism>
<gene>
    <name evidence="1" type="ORF">B0E33_00395</name>
</gene>
<evidence type="ECO:0000313" key="2">
    <source>
        <dbReference type="Proteomes" id="UP000188174"/>
    </source>
</evidence>
<dbReference type="Proteomes" id="UP000188174">
    <property type="component" value="Chromosome"/>
</dbReference>